<evidence type="ECO:0000313" key="2">
    <source>
        <dbReference type="Proteomes" id="UP000735302"/>
    </source>
</evidence>
<comment type="caution">
    <text evidence="1">The sequence shown here is derived from an EMBL/GenBank/DDBJ whole genome shotgun (WGS) entry which is preliminary data.</text>
</comment>
<gene>
    <name evidence="1" type="ORF">PoB_002387400</name>
</gene>
<protein>
    <submittedName>
        <fullName evidence="1">Uncharacterized protein</fullName>
    </submittedName>
</protein>
<evidence type="ECO:0000313" key="1">
    <source>
        <dbReference type="EMBL" id="GFN97368.1"/>
    </source>
</evidence>
<sequence length="94" mass="10799">MCPRTTIVHKDKEVGRKEGGGWGKLTQLDRSRRTRIVANRRRGAYLECWCFVPDEESAVVDIPDGDSDVITLKFRPVRTKDRRKGQISQEKEIG</sequence>
<name>A0AAV3ZSJ0_9GAST</name>
<reference evidence="1 2" key="1">
    <citation type="journal article" date="2021" name="Elife">
        <title>Chloroplast acquisition without the gene transfer in kleptoplastic sea slugs, Plakobranchus ocellatus.</title>
        <authorList>
            <person name="Maeda T."/>
            <person name="Takahashi S."/>
            <person name="Yoshida T."/>
            <person name="Shimamura S."/>
            <person name="Takaki Y."/>
            <person name="Nagai Y."/>
            <person name="Toyoda A."/>
            <person name="Suzuki Y."/>
            <person name="Arimoto A."/>
            <person name="Ishii H."/>
            <person name="Satoh N."/>
            <person name="Nishiyama T."/>
            <person name="Hasebe M."/>
            <person name="Maruyama T."/>
            <person name="Minagawa J."/>
            <person name="Obokata J."/>
            <person name="Shigenobu S."/>
        </authorList>
    </citation>
    <scope>NUCLEOTIDE SEQUENCE [LARGE SCALE GENOMIC DNA]</scope>
</reference>
<dbReference type="EMBL" id="BLXT01002749">
    <property type="protein sequence ID" value="GFN97368.1"/>
    <property type="molecule type" value="Genomic_DNA"/>
</dbReference>
<organism evidence="1 2">
    <name type="scientific">Plakobranchus ocellatus</name>
    <dbReference type="NCBI Taxonomy" id="259542"/>
    <lineage>
        <taxon>Eukaryota</taxon>
        <taxon>Metazoa</taxon>
        <taxon>Spiralia</taxon>
        <taxon>Lophotrochozoa</taxon>
        <taxon>Mollusca</taxon>
        <taxon>Gastropoda</taxon>
        <taxon>Heterobranchia</taxon>
        <taxon>Euthyneura</taxon>
        <taxon>Panpulmonata</taxon>
        <taxon>Sacoglossa</taxon>
        <taxon>Placobranchoidea</taxon>
        <taxon>Plakobranchidae</taxon>
        <taxon>Plakobranchus</taxon>
    </lineage>
</organism>
<dbReference type="AlphaFoldDB" id="A0AAV3ZSJ0"/>
<proteinExistence type="predicted"/>
<accession>A0AAV3ZSJ0</accession>
<dbReference type="Proteomes" id="UP000735302">
    <property type="component" value="Unassembled WGS sequence"/>
</dbReference>
<keyword evidence="2" id="KW-1185">Reference proteome</keyword>